<evidence type="ECO:0000313" key="2">
    <source>
        <dbReference type="EMBL" id="MDR8522567.1"/>
    </source>
</evidence>
<reference evidence="2" key="2">
    <citation type="submission" date="2022-11" db="EMBL/GenBank/DDBJ databases">
        <title>Prophages regulate Shewanella fidelis motility and biofilm formation: implications for gut colonization dynamics in Ciona robusta.</title>
        <authorList>
            <person name="Natarajan O."/>
            <person name="Gibboney S.L."/>
            <person name="Young M.N."/>
            <person name="Lim S.J."/>
            <person name="Pluta N."/>
            <person name="Atkinson C.G.F."/>
            <person name="Leigh B.A."/>
            <person name="Liberti A."/>
            <person name="Kees E."/>
            <person name="Breitbart M."/>
            <person name="Gralnick J."/>
            <person name="Dishaw L.J."/>
        </authorList>
    </citation>
    <scope>NUCLEOTIDE SEQUENCE</scope>
    <source>
        <strain evidence="2">3313</strain>
    </source>
</reference>
<feature type="transmembrane region" description="Helical" evidence="1">
    <location>
        <begin position="42"/>
        <end position="61"/>
    </location>
</feature>
<evidence type="ECO:0000313" key="3">
    <source>
        <dbReference type="EMBL" id="MDW4824646.1"/>
    </source>
</evidence>
<evidence type="ECO:0000313" key="4">
    <source>
        <dbReference type="Proteomes" id="UP001259340"/>
    </source>
</evidence>
<gene>
    <name evidence="2" type="ORF">OS133_02500</name>
    <name evidence="3" type="ORF">OS134_11310</name>
</gene>
<keyword evidence="1" id="KW-0472">Membrane</keyword>
<organism evidence="2 4">
    <name type="scientific">Shewanella fidelis</name>
    <dbReference type="NCBI Taxonomy" id="173509"/>
    <lineage>
        <taxon>Bacteria</taxon>
        <taxon>Pseudomonadati</taxon>
        <taxon>Pseudomonadota</taxon>
        <taxon>Gammaproteobacteria</taxon>
        <taxon>Alteromonadales</taxon>
        <taxon>Shewanellaceae</taxon>
        <taxon>Shewanella</taxon>
    </lineage>
</organism>
<evidence type="ECO:0000256" key="1">
    <source>
        <dbReference type="SAM" id="Phobius"/>
    </source>
</evidence>
<keyword evidence="1" id="KW-0812">Transmembrane</keyword>
<proteinExistence type="predicted"/>
<protein>
    <submittedName>
        <fullName evidence="2">Uncharacterized protein</fullName>
    </submittedName>
</protein>
<keyword evidence="1" id="KW-1133">Transmembrane helix</keyword>
<name>A0AAW8NIN7_9GAMM</name>
<dbReference type="EMBL" id="JAPMLD010000004">
    <property type="protein sequence ID" value="MDW4824646.1"/>
    <property type="molecule type" value="Genomic_DNA"/>
</dbReference>
<accession>A0AAW8NIN7</accession>
<dbReference type="EMBL" id="JAPMLE010000001">
    <property type="protein sequence ID" value="MDR8522567.1"/>
    <property type="molecule type" value="Genomic_DNA"/>
</dbReference>
<dbReference type="RefSeq" id="WP_310653888.1">
    <property type="nucleotide sequence ID" value="NZ_JAPMLA010000005.1"/>
</dbReference>
<evidence type="ECO:0000313" key="5">
    <source>
        <dbReference type="Proteomes" id="UP001271263"/>
    </source>
</evidence>
<sequence length="147" mass="17226">MIDFKYDYLSLFLNALLNALFIIVGTYLFLNQDTILEDQFGRAFILMLTAPIFTLLLINLLTKAYKTPKKIVIDFNLGFLAFEEHAIDLNDLKCIDFIYKRKRIFLMVENKKGEIILNTKANYWCNKSIDDIKEVAAKFEIASVYYR</sequence>
<keyword evidence="5" id="KW-1185">Reference proteome</keyword>
<dbReference type="Proteomes" id="UP001271263">
    <property type="component" value="Unassembled WGS sequence"/>
</dbReference>
<reference evidence="3 5" key="1">
    <citation type="journal article" date="2022" name="bioRxiv">
        <title>Prophages regulate Shewanella fidelis 3313 motility and biofilm formation: implications for gut colonization dynamics in Ciona robusta.</title>
        <authorList>
            <person name="Natarajan O."/>
            <person name="Gibboney S.L."/>
            <person name="Young M.N."/>
            <person name="Lim S.J."/>
            <person name="Pluta N."/>
            <person name="Atkinson C.G."/>
            <person name="Leigh B.A."/>
            <person name="Liberti A."/>
            <person name="Kees E.D."/>
            <person name="Breitbart M."/>
            <person name="Gralnick J.A."/>
            <person name="Dishaw L.J."/>
        </authorList>
    </citation>
    <scope>NUCLEOTIDE SEQUENCE [LARGE SCALE GENOMIC DNA]</scope>
    <source>
        <strain evidence="3 5">JG4066</strain>
    </source>
</reference>
<feature type="transmembrane region" description="Helical" evidence="1">
    <location>
        <begin position="12"/>
        <end position="30"/>
    </location>
</feature>
<dbReference type="Proteomes" id="UP001259340">
    <property type="component" value="Unassembled WGS sequence"/>
</dbReference>
<dbReference type="AlphaFoldDB" id="A0AAW8NIN7"/>
<comment type="caution">
    <text evidence="2">The sequence shown here is derived from an EMBL/GenBank/DDBJ whole genome shotgun (WGS) entry which is preliminary data.</text>
</comment>